<dbReference type="EMBL" id="JAFBER010000020">
    <property type="protein sequence ID" value="MBM7646386.1"/>
    <property type="molecule type" value="Genomic_DNA"/>
</dbReference>
<dbReference type="Pfam" id="PF04230">
    <property type="entry name" value="PS_pyruv_trans"/>
    <property type="match status" value="1"/>
</dbReference>
<dbReference type="Proteomes" id="UP000808914">
    <property type="component" value="Unassembled WGS sequence"/>
</dbReference>
<evidence type="ECO:0000259" key="1">
    <source>
        <dbReference type="Pfam" id="PF04230"/>
    </source>
</evidence>
<organism evidence="2 3">
    <name type="scientific">Scopulibacillus daqui</name>
    <dbReference type="NCBI Taxonomy" id="1469162"/>
    <lineage>
        <taxon>Bacteria</taxon>
        <taxon>Bacillati</taxon>
        <taxon>Bacillota</taxon>
        <taxon>Bacilli</taxon>
        <taxon>Bacillales</taxon>
        <taxon>Sporolactobacillaceae</taxon>
        <taxon>Scopulibacillus</taxon>
    </lineage>
</organism>
<dbReference type="InterPro" id="IPR007345">
    <property type="entry name" value="Polysacch_pyruvyl_Trfase"/>
</dbReference>
<evidence type="ECO:0000313" key="2">
    <source>
        <dbReference type="EMBL" id="MBM7646386.1"/>
    </source>
</evidence>
<dbReference type="PANTHER" id="PTHR36836">
    <property type="entry name" value="COLANIC ACID BIOSYNTHESIS PROTEIN WCAK"/>
    <property type="match status" value="1"/>
</dbReference>
<sequence>MKKILYIGWIGFGNLGDELLWHIFKDLSNYYLNQEEIKIIPSLPDLDIQNIEPYDAIVLGGGSLLLPGYIEILYKAIERQKEIFIWGSGIDWIDKEELDLILLGKAPCLEKLSPEREAAILRETFAKAKFAGVRGPLTKQVLASLGANSKNIQIIGDPGLLLETQDIPNIKNQEKIVGINWGTTYDRLYGQNEIEVEDALVNVSKNLIKQGYKILIYTVWAADSPSCQRLFEKINSPENVKFDDTLYNEQELMSQLSSCSMTINFKLHANLLSLATHVPCIPLGYRFKVFDLAYLLGLEKYIVSTDAPLLDINILERVKLIEDNHSEILKQFRLTQKYYNHKLLEPFQNQFKWQD</sequence>
<comment type="caution">
    <text evidence="2">The sequence shown here is derived from an EMBL/GenBank/DDBJ whole genome shotgun (WGS) entry which is preliminary data.</text>
</comment>
<name>A0ABS2Q2P4_9BACL</name>
<dbReference type="PANTHER" id="PTHR36836:SF1">
    <property type="entry name" value="COLANIC ACID BIOSYNTHESIS PROTEIN WCAK"/>
    <property type="match status" value="1"/>
</dbReference>
<feature type="domain" description="Polysaccharide pyruvyl transferase" evidence="1">
    <location>
        <begin position="14"/>
        <end position="285"/>
    </location>
</feature>
<evidence type="ECO:0000313" key="3">
    <source>
        <dbReference type="Proteomes" id="UP000808914"/>
    </source>
</evidence>
<proteinExistence type="predicted"/>
<keyword evidence="3" id="KW-1185">Reference proteome</keyword>
<dbReference type="RefSeq" id="WP_205004273.1">
    <property type="nucleotide sequence ID" value="NZ_JAFBER010000020.1"/>
</dbReference>
<reference evidence="2 3" key="1">
    <citation type="submission" date="2021-01" db="EMBL/GenBank/DDBJ databases">
        <title>Genomic Encyclopedia of Type Strains, Phase IV (KMG-IV): sequencing the most valuable type-strain genomes for metagenomic binning, comparative biology and taxonomic classification.</title>
        <authorList>
            <person name="Goeker M."/>
        </authorList>
    </citation>
    <scope>NUCLEOTIDE SEQUENCE [LARGE SCALE GENOMIC DNA]</scope>
    <source>
        <strain evidence="2 3">DSM 28236</strain>
    </source>
</reference>
<accession>A0ABS2Q2P4</accession>
<protein>
    <submittedName>
        <fullName evidence="2">Polysaccharide pyruvyl transferase WcaK-like protein</fullName>
    </submittedName>
</protein>
<gene>
    <name evidence="2" type="ORF">JOD45_002614</name>
</gene>